<feature type="non-terminal residue" evidence="1">
    <location>
        <position position="1"/>
    </location>
</feature>
<sequence>VILIQRKSSELAKYHVFMRLNRAGTTLSNQEIRNCSARLFRSAFADVLMDLANDADVISALRLSDADRRAMGVQESILRLIAFSNFEPETQRIDEFLDRAMYLAASGKFNFTSKMKSAVLKTFELISEAYPNGEAFRFQKGGIFKGAFSTNLFDIVACGVYQNLRSVEAAGAKALRSKIFKMHSVDEAIALTGAGSNTKAKMLGWVEFGRRWFR</sequence>
<gene>
    <name evidence="1" type="ORF">U5F72_21635</name>
</gene>
<dbReference type="PANTHER" id="PTHR39639">
    <property type="entry name" value="CHROMOSOME 16, WHOLE GENOME SHOTGUN SEQUENCE"/>
    <property type="match status" value="1"/>
</dbReference>
<keyword evidence="2" id="KW-1185">Reference proteome</keyword>
<dbReference type="EMBL" id="JAXUAC010000113">
    <property type="protein sequence ID" value="MDZ7514400.1"/>
    <property type="molecule type" value="Genomic_DNA"/>
</dbReference>
<reference evidence="1 2" key="1">
    <citation type="submission" date="2023-12" db="EMBL/GenBank/DDBJ databases">
        <title>'Antibacterial potential of Stenotrophomonas maltophilia cystic fibrosis isolates' (manuscript under preparation).</title>
        <authorList>
            <person name="Crisan C.V."/>
            <person name="Pettis M."/>
            <person name="Goldberg J.B."/>
        </authorList>
    </citation>
    <scope>NUCLEOTIDE SEQUENCE [LARGE SCALE GENOMIC DNA]</scope>
    <source>
        <strain evidence="1 2">CCV155</strain>
    </source>
</reference>
<proteinExistence type="predicted"/>
<dbReference type="PANTHER" id="PTHR39639:SF1">
    <property type="entry name" value="DUF262 DOMAIN-CONTAINING PROTEIN"/>
    <property type="match status" value="1"/>
</dbReference>
<evidence type="ECO:0000313" key="2">
    <source>
        <dbReference type="Proteomes" id="UP001290894"/>
    </source>
</evidence>
<protein>
    <recommendedName>
        <fullName evidence="3">DUF262 domain-containing protein</fullName>
    </recommendedName>
</protein>
<evidence type="ECO:0000313" key="1">
    <source>
        <dbReference type="EMBL" id="MDZ7514400.1"/>
    </source>
</evidence>
<dbReference type="Proteomes" id="UP001290894">
    <property type="component" value="Unassembled WGS sequence"/>
</dbReference>
<dbReference type="RefSeq" id="WP_322546963.1">
    <property type="nucleotide sequence ID" value="NZ_JAXUAC010000113.1"/>
</dbReference>
<organism evidence="1 2">
    <name type="scientific">Stenotrophomonas muris</name>
    <dbReference type="NCBI Taxonomy" id="2963283"/>
    <lineage>
        <taxon>Bacteria</taxon>
        <taxon>Pseudomonadati</taxon>
        <taxon>Pseudomonadota</taxon>
        <taxon>Gammaproteobacteria</taxon>
        <taxon>Lysobacterales</taxon>
        <taxon>Lysobacteraceae</taxon>
        <taxon>Stenotrophomonas</taxon>
    </lineage>
</organism>
<accession>A0ABU5MNS3</accession>
<comment type="caution">
    <text evidence="1">The sequence shown here is derived from an EMBL/GenBank/DDBJ whole genome shotgun (WGS) entry which is preliminary data.</text>
</comment>
<evidence type="ECO:0008006" key="3">
    <source>
        <dbReference type="Google" id="ProtNLM"/>
    </source>
</evidence>
<name>A0ABU5MNS3_9GAMM</name>